<comment type="caution">
    <text evidence="2">The sequence shown here is derived from an EMBL/GenBank/DDBJ whole genome shotgun (WGS) entry which is preliminary data.</text>
</comment>
<feature type="region of interest" description="Disordered" evidence="1">
    <location>
        <begin position="419"/>
        <end position="442"/>
    </location>
</feature>
<name>A0A150U394_SORCE</name>
<dbReference type="InterPro" id="IPR009279">
    <property type="entry name" value="Portal_Mu"/>
</dbReference>
<reference evidence="2 3" key="1">
    <citation type="submission" date="2014-02" db="EMBL/GenBank/DDBJ databases">
        <title>The small core and large imbalanced accessory genome model reveals a collaborative survival strategy of Sorangium cellulosum strains in nature.</title>
        <authorList>
            <person name="Han K."/>
            <person name="Peng R."/>
            <person name="Blom J."/>
            <person name="Li Y.-Z."/>
        </authorList>
    </citation>
    <scope>NUCLEOTIDE SEQUENCE [LARGE SCALE GENOMIC DNA]</scope>
    <source>
        <strain evidence="2 3">So0007-03</strain>
    </source>
</reference>
<protein>
    <recommendedName>
        <fullName evidence="4">Portal protein</fullName>
    </recommendedName>
</protein>
<evidence type="ECO:0000256" key="1">
    <source>
        <dbReference type="SAM" id="MobiDB-lite"/>
    </source>
</evidence>
<sequence length="448" mass="50712">MDLERAYDSEMQRKAMALALSQNAYGVQQPRIDIKTRWEPKDRDIIMQECEAGSFYKLGLFLDAMRSEGLIDGIMRSRTAGLFGLPVQFTGDPFLAEQLRGIDPTYDPETHEIVTLGKTGDFWQMFPLTELADLAWDGTMAGFGLGEMVPQGEGRLPRFRHLDIHWCRYDYATDQWTYQSPTGTWKIEPGDGRWIFYTPRGERRPWRKGAWFPCALPFITLATSELDRLRWQGQLADALKVIETSEKTTEPQRDEYRRFLRFGWGRSPGVVLRAGEKASLVESTGKGFEVYEQSEESAGKKIQITLAGQTVTSNGTSGWSKGNVWDDIRRDLLEDDAGAMSSCLHNQGTKRYSEVVWRRPNNVWVKWDLRSPDQKVAEAKALGEFADSIKKTDEMLRARGELTDIEVVADDYGFTLPTRPLKAPKPAPPALPQGAPLEDSDIEVEVIG</sequence>
<evidence type="ECO:0008006" key="4">
    <source>
        <dbReference type="Google" id="ProtNLM"/>
    </source>
</evidence>
<dbReference type="EMBL" id="JEME01000030">
    <property type="protein sequence ID" value="KYG11419.1"/>
    <property type="molecule type" value="Genomic_DNA"/>
</dbReference>
<evidence type="ECO:0000313" key="2">
    <source>
        <dbReference type="EMBL" id="KYG11419.1"/>
    </source>
</evidence>
<dbReference type="AlphaFoldDB" id="A0A150U394"/>
<dbReference type="Pfam" id="PF06074">
    <property type="entry name" value="Portal_Mu"/>
    <property type="match status" value="1"/>
</dbReference>
<evidence type="ECO:0000313" key="3">
    <source>
        <dbReference type="Proteomes" id="UP000075502"/>
    </source>
</evidence>
<dbReference type="Proteomes" id="UP000075502">
    <property type="component" value="Unassembled WGS sequence"/>
</dbReference>
<gene>
    <name evidence="2" type="ORF">BE21_57555</name>
</gene>
<organism evidence="2 3">
    <name type="scientific">Sorangium cellulosum</name>
    <name type="common">Polyangium cellulosum</name>
    <dbReference type="NCBI Taxonomy" id="56"/>
    <lineage>
        <taxon>Bacteria</taxon>
        <taxon>Pseudomonadati</taxon>
        <taxon>Myxococcota</taxon>
        <taxon>Polyangia</taxon>
        <taxon>Polyangiales</taxon>
        <taxon>Polyangiaceae</taxon>
        <taxon>Sorangium</taxon>
    </lineage>
</organism>
<accession>A0A150U394</accession>
<proteinExistence type="predicted"/>